<dbReference type="InterPro" id="IPR042072">
    <property type="entry name" value="DsrC-like_C"/>
</dbReference>
<proteinExistence type="inferred from homology"/>
<evidence type="ECO:0000256" key="1">
    <source>
        <dbReference type="ARBA" id="ARBA00004496"/>
    </source>
</evidence>
<dbReference type="EC" id="2.8.1.-" evidence="3"/>
<organism evidence="5 6">
    <name type="scientific">Stutzerimonas kirkiae</name>
    <dbReference type="NCBI Taxonomy" id="2211392"/>
    <lineage>
        <taxon>Bacteria</taxon>
        <taxon>Pseudomonadati</taxon>
        <taxon>Pseudomonadota</taxon>
        <taxon>Gammaproteobacteria</taxon>
        <taxon>Pseudomonadales</taxon>
        <taxon>Pseudomonadaceae</taxon>
        <taxon>Stutzerimonas</taxon>
    </lineage>
</organism>
<evidence type="ECO:0000313" key="6">
    <source>
        <dbReference type="Proteomes" id="UP000292639"/>
    </source>
</evidence>
<keyword evidence="2" id="KW-0963">Cytoplasm</keyword>
<keyword evidence="6" id="KW-1185">Reference proteome</keyword>
<dbReference type="PIRSF" id="PIRSF006223">
    <property type="entry name" value="DsrC_TusE"/>
    <property type="match status" value="1"/>
</dbReference>
<dbReference type="InterPro" id="IPR043163">
    <property type="entry name" value="DsrC-like_N"/>
</dbReference>
<dbReference type="NCBIfam" id="TIGR03342">
    <property type="entry name" value="dsrC_tusE_dsvC"/>
    <property type="match status" value="1"/>
</dbReference>
<dbReference type="AlphaFoldDB" id="A0A4Q9R6N9"/>
<name>A0A4Q9R6N9_9GAMM</name>
<dbReference type="RefSeq" id="WP_131184106.1">
    <property type="nucleotide sequence ID" value="NZ_QJUO01000010.1"/>
</dbReference>
<dbReference type="PANTHER" id="PTHR37010:SF1">
    <property type="entry name" value="SULFURTRANSFERASE TUSE"/>
    <property type="match status" value="1"/>
</dbReference>
<dbReference type="InterPro" id="IPR025526">
    <property type="entry name" value="DsrC-like_dom_sf"/>
</dbReference>
<protein>
    <recommendedName>
        <fullName evidence="3">Sulfurtransferase</fullName>
        <ecNumber evidence="3">2.8.1.-</ecNumber>
    </recommendedName>
</protein>
<dbReference type="OrthoDB" id="9786347at2"/>
<dbReference type="GO" id="GO:0002143">
    <property type="term" value="P:tRNA wobble position uridine thiolation"/>
    <property type="evidence" value="ECO:0007669"/>
    <property type="project" value="TreeGrafter"/>
</dbReference>
<reference evidence="5 6" key="1">
    <citation type="submission" date="2018-06" db="EMBL/GenBank/DDBJ databases">
        <title>Three novel Pseudomonas species isolated from symptomatic oak.</title>
        <authorList>
            <person name="Bueno-Gonzalez V."/>
            <person name="Brady C."/>
        </authorList>
    </citation>
    <scope>NUCLEOTIDE SEQUENCE [LARGE SCALE GENOMIC DNA]</scope>
    <source>
        <strain evidence="5 6">P17C</strain>
    </source>
</reference>
<comment type="similarity">
    <text evidence="3">Belongs to the dsrC/tusE family.</text>
</comment>
<dbReference type="GO" id="GO:0097163">
    <property type="term" value="F:sulfur carrier activity"/>
    <property type="evidence" value="ECO:0007669"/>
    <property type="project" value="TreeGrafter"/>
</dbReference>
<evidence type="ECO:0000313" key="5">
    <source>
        <dbReference type="EMBL" id="TBU96065.1"/>
    </source>
</evidence>
<evidence type="ECO:0000256" key="3">
    <source>
        <dbReference type="PIRNR" id="PIRNR006223"/>
    </source>
</evidence>
<evidence type="ECO:0000256" key="4">
    <source>
        <dbReference type="PIRSR" id="PIRSR006223-50"/>
    </source>
</evidence>
<comment type="function">
    <text evidence="3">Part of a sulfur-relay system.</text>
</comment>
<feature type="active site" description="Cysteine persulfide intermediate" evidence="4">
    <location>
        <position position="110"/>
    </location>
</feature>
<comment type="caution">
    <text evidence="5">The sequence shown here is derived from an EMBL/GenBank/DDBJ whole genome shotgun (WGS) entry which is preliminary data.</text>
</comment>
<dbReference type="SUPFAM" id="SSF69721">
    <property type="entry name" value="DsrC, the gamma subunit of dissimilatory sulfite reductase"/>
    <property type="match status" value="1"/>
</dbReference>
<dbReference type="InterPro" id="IPR007453">
    <property type="entry name" value="DsrC/TusE"/>
</dbReference>
<dbReference type="EMBL" id="QJUP01000014">
    <property type="protein sequence ID" value="TBU96065.1"/>
    <property type="molecule type" value="Genomic_DNA"/>
</dbReference>
<dbReference type="Pfam" id="PF04358">
    <property type="entry name" value="DsrC"/>
    <property type="match status" value="1"/>
</dbReference>
<comment type="subcellular location">
    <subcellularLocation>
        <location evidence="1">Cytoplasm</location>
    </subcellularLocation>
</comment>
<accession>A0A4Q9R6N9</accession>
<dbReference type="GO" id="GO:0005737">
    <property type="term" value="C:cytoplasm"/>
    <property type="evidence" value="ECO:0007669"/>
    <property type="project" value="UniProtKB-SubCell"/>
</dbReference>
<evidence type="ECO:0000256" key="2">
    <source>
        <dbReference type="ARBA" id="ARBA00022490"/>
    </source>
</evidence>
<dbReference type="Gene3D" id="1.10.10.370">
    <property type="entry name" value="DsrC-like protein, C-terminal domain"/>
    <property type="match status" value="1"/>
</dbReference>
<sequence length="111" mass="12667">MSALRIEDRDIPLDPDGYLVNLSDWQPEVARALAREEGIELDERHWEVLELLRRFYDEFQLAPANRPLIKYVALKLGPEKGNSLYLNALFQGPPAKRAARLAGLPRPTNCL</sequence>
<dbReference type="PANTHER" id="PTHR37010">
    <property type="entry name" value="SULFURTRANSFERASE TUSE"/>
    <property type="match status" value="1"/>
</dbReference>
<keyword evidence="3 5" id="KW-0808">Transferase</keyword>
<dbReference type="Gene3D" id="3.30.1420.10">
    <property type="match status" value="1"/>
</dbReference>
<gene>
    <name evidence="5" type="ORF">DNJ96_11505</name>
</gene>
<dbReference type="Proteomes" id="UP000292639">
    <property type="component" value="Unassembled WGS sequence"/>
</dbReference>
<dbReference type="GO" id="GO:0016740">
    <property type="term" value="F:transferase activity"/>
    <property type="evidence" value="ECO:0007669"/>
    <property type="project" value="UniProtKB-KW"/>
</dbReference>